<organism evidence="5 6">
    <name type="scientific">Flavobacterium polysaccharolyticum</name>
    <dbReference type="NCBI Taxonomy" id="3133148"/>
    <lineage>
        <taxon>Bacteria</taxon>
        <taxon>Pseudomonadati</taxon>
        <taxon>Bacteroidota</taxon>
        <taxon>Flavobacteriia</taxon>
        <taxon>Flavobacteriales</taxon>
        <taxon>Flavobacteriaceae</taxon>
        <taxon>Flavobacterium</taxon>
    </lineage>
</organism>
<dbReference type="InterPro" id="IPR008922">
    <property type="entry name" value="Di-copper_centre_dom_sf"/>
</dbReference>
<evidence type="ECO:0000256" key="1">
    <source>
        <dbReference type="ARBA" id="ARBA00022723"/>
    </source>
</evidence>
<gene>
    <name evidence="5" type="ORF">WFZ86_13050</name>
</gene>
<feature type="domain" description="Tyrosinase copper-binding" evidence="3">
    <location>
        <begin position="77"/>
        <end position="94"/>
    </location>
</feature>
<dbReference type="Gene3D" id="1.10.1280.10">
    <property type="entry name" value="Di-copper center containing domain from catechol oxidase"/>
    <property type="match status" value="1"/>
</dbReference>
<dbReference type="RefSeq" id="WP_342692330.1">
    <property type="nucleotide sequence ID" value="NZ_JBCGDP010000012.1"/>
</dbReference>
<dbReference type="PRINTS" id="PR00092">
    <property type="entry name" value="TYROSINASE"/>
</dbReference>
<dbReference type="Pfam" id="PF00264">
    <property type="entry name" value="Tyrosinase"/>
    <property type="match status" value="1"/>
</dbReference>
<dbReference type="PANTHER" id="PTHR11474:SF76">
    <property type="entry name" value="SHKT DOMAIN-CONTAINING PROTEIN"/>
    <property type="match status" value="1"/>
</dbReference>
<dbReference type="PROSITE" id="PS00497">
    <property type="entry name" value="TYROSINASE_1"/>
    <property type="match status" value="1"/>
</dbReference>
<evidence type="ECO:0000256" key="2">
    <source>
        <dbReference type="ARBA" id="ARBA00023008"/>
    </source>
</evidence>
<reference evidence="5 6" key="1">
    <citation type="submission" date="2024-03" db="EMBL/GenBank/DDBJ databases">
        <title>Two novel species of the genus Flavobacterium exhibiting potentially degradation of complex polysaccharides.</title>
        <authorList>
            <person name="Lian X."/>
        </authorList>
    </citation>
    <scope>NUCLEOTIDE SEQUENCE [LARGE SCALE GENOMIC DNA]</scope>
    <source>
        <strain evidence="5 6">N6</strain>
    </source>
</reference>
<keyword evidence="6" id="KW-1185">Reference proteome</keyword>
<accession>A0ABU9NQ44</accession>
<keyword evidence="2" id="KW-0186">Copper</keyword>
<feature type="domain" description="Tyrosinase copper-binding" evidence="4">
    <location>
        <begin position="327"/>
        <end position="338"/>
    </location>
</feature>
<dbReference type="SUPFAM" id="SSF48056">
    <property type="entry name" value="Di-copper centre-containing domain"/>
    <property type="match status" value="1"/>
</dbReference>
<evidence type="ECO:0000313" key="6">
    <source>
        <dbReference type="Proteomes" id="UP001468798"/>
    </source>
</evidence>
<dbReference type="PANTHER" id="PTHR11474">
    <property type="entry name" value="TYROSINASE FAMILY MEMBER"/>
    <property type="match status" value="1"/>
</dbReference>
<sequence>MSATNQIRVRKSILEIQRDYENGFTTELENLMTAWAGIKALDPSDLNSFFVIGGYHGEPFRGAGYGNSQWWGGWCNHGNVLFPTWHRMYLVRLEEALQSIPGCENVMLPYWDETDEYSLKHGIPSCLTDDTFKYADGTVIPNPLVSFTFPVTITDNVSSDQANGGGLYTKEVGYTTVRYPYSGLVGTPEDQKQTAIHNAQWPTSAEGNAVLNQNVVNWLNLSVVPIAPDGVNNTQPTTFPAGVHQAYKDCLNAPNYTVFSNTTSSQAYNDLLPTGAVSVVPLEQPHNDIHLAVGGADITTVPGQNFDASPIVGANGDMGENDTAGLDPIFFFHHCNVDRMFWVWQKKTGNLDTLEVIPEYPGTNSVDSQGPTPGVSGNVWLSMDSPLMPFTDANGNPYNSTHVVNIEKQLNYTYSIGSLDQPFWPESSTNEVQFMKVSETYSNKTLIVSGANKAAISGSFIIAAHATVNGEKHLVGVKSVLSRNAIQGCANCQTHLGVKAHFSLNHLSPEIVSNETIEFTAEVIGHKPSNAGKTLKEAMETVPNKTLKTSIR</sequence>
<evidence type="ECO:0000259" key="4">
    <source>
        <dbReference type="PROSITE" id="PS00498"/>
    </source>
</evidence>
<evidence type="ECO:0000313" key="5">
    <source>
        <dbReference type="EMBL" id="MEM0577430.1"/>
    </source>
</evidence>
<dbReference type="EMBL" id="JBCGDP010000012">
    <property type="protein sequence ID" value="MEM0577430.1"/>
    <property type="molecule type" value="Genomic_DNA"/>
</dbReference>
<evidence type="ECO:0000259" key="3">
    <source>
        <dbReference type="PROSITE" id="PS00497"/>
    </source>
</evidence>
<keyword evidence="1" id="KW-0479">Metal-binding</keyword>
<dbReference type="PROSITE" id="PS00498">
    <property type="entry name" value="TYROSINASE_2"/>
    <property type="match status" value="1"/>
</dbReference>
<dbReference type="InterPro" id="IPR050316">
    <property type="entry name" value="Tyrosinase/Hemocyanin"/>
</dbReference>
<dbReference type="Proteomes" id="UP001468798">
    <property type="component" value="Unassembled WGS sequence"/>
</dbReference>
<name>A0ABU9NQ44_9FLAO</name>
<proteinExistence type="predicted"/>
<comment type="caution">
    <text evidence="5">The sequence shown here is derived from an EMBL/GenBank/DDBJ whole genome shotgun (WGS) entry which is preliminary data.</text>
</comment>
<dbReference type="InterPro" id="IPR002227">
    <property type="entry name" value="Tyrosinase_Cu-bd"/>
</dbReference>
<protein>
    <submittedName>
        <fullName evidence="5">Tyrosinase family protein</fullName>
    </submittedName>
</protein>